<keyword evidence="2 6" id="KW-0812">Transmembrane</keyword>
<evidence type="ECO:0000256" key="3">
    <source>
        <dbReference type="ARBA" id="ARBA00022989"/>
    </source>
</evidence>
<proteinExistence type="predicted"/>
<protein>
    <submittedName>
        <fullName evidence="8">Inositol phosphorylceramide synthase</fullName>
    </submittedName>
</protein>
<gene>
    <name evidence="8" type="ORF">Phou_051050</name>
</gene>
<dbReference type="AlphaFoldDB" id="A0A6V8KJS2"/>
<sequence length="276" mass="29873">MWRRHAYPASGAVPRLVGAAGPVLRFLQQILIVIGAVVAYFGVRGLTEGDVTAAVRNAERVMAVERLLALDRETWLQQAVLDVPFATTFFNWVYIYGHWPLITVVLCWLATRHRPVFLRVRNAMLVSGGIGIFIFAALPVAPPRLAGIGLVDTVTEQSNSYRVLQPAAFTNQYAAMPSLHVGWNLVVSLAVVLATRRLWLRVLAVAVTLSMDAAVVLTANHYLLDVVAGLALAGGAWLLVCRRSRRPAVLWQVGRRPKGDPDGGGPGGATVPACGR</sequence>
<dbReference type="CDD" id="cd03386">
    <property type="entry name" value="PAP2_Aur1_like"/>
    <property type="match status" value="1"/>
</dbReference>
<evidence type="ECO:0000259" key="7">
    <source>
        <dbReference type="Pfam" id="PF14378"/>
    </source>
</evidence>
<organism evidence="8 9">
    <name type="scientific">Phytohabitans houttuyneae</name>
    <dbReference type="NCBI Taxonomy" id="1076126"/>
    <lineage>
        <taxon>Bacteria</taxon>
        <taxon>Bacillati</taxon>
        <taxon>Actinomycetota</taxon>
        <taxon>Actinomycetes</taxon>
        <taxon>Micromonosporales</taxon>
        <taxon>Micromonosporaceae</taxon>
    </lineage>
</organism>
<evidence type="ECO:0000256" key="1">
    <source>
        <dbReference type="ARBA" id="ARBA00004141"/>
    </source>
</evidence>
<feature type="domain" description="Inositolphosphotransferase Aur1/Ipt1" evidence="7">
    <location>
        <begin position="60"/>
        <end position="239"/>
    </location>
</feature>
<evidence type="ECO:0000313" key="8">
    <source>
        <dbReference type="EMBL" id="GFJ80925.1"/>
    </source>
</evidence>
<dbReference type="Proteomes" id="UP000482800">
    <property type="component" value="Unassembled WGS sequence"/>
</dbReference>
<reference evidence="8 9" key="1">
    <citation type="submission" date="2020-03" db="EMBL/GenBank/DDBJ databases">
        <title>Whole genome shotgun sequence of Phytohabitans houttuyneae NBRC 108639.</title>
        <authorList>
            <person name="Komaki H."/>
            <person name="Tamura T."/>
        </authorList>
    </citation>
    <scope>NUCLEOTIDE SEQUENCE [LARGE SCALE GENOMIC DNA]</scope>
    <source>
        <strain evidence="8 9">NBRC 108639</strain>
    </source>
</reference>
<feature type="transmembrane region" description="Helical" evidence="6">
    <location>
        <begin position="222"/>
        <end position="240"/>
    </location>
</feature>
<dbReference type="PANTHER" id="PTHR31310">
    <property type="match status" value="1"/>
</dbReference>
<name>A0A6V8KJS2_9ACTN</name>
<dbReference type="EMBL" id="BLPF01000002">
    <property type="protein sequence ID" value="GFJ80925.1"/>
    <property type="molecule type" value="Genomic_DNA"/>
</dbReference>
<evidence type="ECO:0000256" key="6">
    <source>
        <dbReference type="SAM" id="Phobius"/>
    </source>
</evidence>
<dbReference type="InterPro" id="IPR052185">
    <property type="entry name" value="IPC_Synthase-Related"/>
</dbReference>
<feature type="transmembrane region" description="Helical" evidence="6">
    <location>
        <begin position="198"/>
        <end position="216"/>
    </location>
</feature>
<reference evidence="8 9" key="2">
    <citation type="submission" date="2020-03" db="EMBL/GenBank/DDBJ databases">
        <authorList>
            <person name="Ichikawa N."/>
            <person name="Kimura A."/>
            <person name="Kitahashi Y."/>
            <person name="Uohara A."/>
        </authorList>
    </citation>
    <scope>NUCLEOTIDE SEQUENCE [LARGE SCALE GENOMIC DNA]</scope>
    <source>
        <strain evidence="8 9">NBRC 108639</strain>
    </source>
</reference>
<feature type="transmembrane region" description="Helical" evidence="6">
    <location>
        <begin position="173"/>
        <end position="193"/>
    </location>
</feature>
<comment type="subcellular location">
    <subcellularLocation>
        <location evidence="1">Membrane</location>
        <topology evidence="1">Multi-pass membrane protein</topology>
    </subcellularLocation>
</comment>
<feature type="transmembrane region" description="Helical" evidence="6">
    <location>
        <begin position="89"/>
        <end position="111"/>
    </location>
</feature>
<evidence type="ECO:0000256" key="5">
    <source>
        <dbReference type="SAM" id="MobiDB-lite"/>
    </source>
</evidence>
<comment type="caution">
    <text evidence="8">The sequence shown here is derived from an EMBL/GenBank/DDBJ whole genome shotgun (WGS) entry which is preliminary data.</text>
</comment>
<feature type="region of interest" description="Disordered" evidence="5">
    <location>
        <begin position="254"/>
        <end position="276"/>
    </location>
</feature>
<feature type="transmembrane region" description="Helical" evidence="6">
    <location>
        <begin position="123"/>
        <end position="141"/>
    </location>
</feature>
<feature type="transmembrane region" description="Helical" evidence="6">
    <location>
        <begin position="23"/>
        <end position="43"/>
    </location>
</feature>
<evidence type="ECO:0000256" key="4">
    <source>
        <dbReference type="ARBA" id="ARBA00023136"/>
    </source>
</evidence>
<evidence type="ECO:0000256" key="2">
    <source>
        <dbReference type="ARBA" id="ARBA00022692"/>
    </source>
</evidence>
<evidence type="ECO:0000313" key="9">
    <source>
        <dbReference type="Proteomes" id="UP000482800"/>
    </source>
</evidence>
<dbReference type="RefSeq" id="WP_218579179.1">
    <property type="nucleotide sequence ID" value="NZ_BAABGO010000062.1"/>
</dbReference>
<keyword evidence="3 6" id="KW-1133">Transmembrane helix</keyword>
<dbReference type="InterPro" id="IPR026841">
    <property type="entry name" value="Aur1/Ipt1"/>
</dbReference>
<dbReference type="PANTHER" id="PTHR31310:SF7">
    <property type="entry name" value="PA-PHOSPHATASE RELATED-FAMILY PROTEIN DDB_G0268928"/>
    <property type="match status" value="1"/>
</dbReference>
<keyword evidence="4 6" id="KW-0472">Membrane</keyword>
<keyword evidence="9" id="KW-1185">Reference proteome</keyword>
<dbReference type="GO" id="GO:0016020">
    <property type="term" value="C:membrane"/>
    <property type="evidence" value="ECO:0007669"/>
    <property type="project" value="UniProtKB-SubCell"/>
</dbReference>
<dbReference type="Pfam" id="PF14378">
    <property type="entry name" value="PAP2_3"/>
    <property type="match status" value="1"/>
</dbReference>
<accession>A0A6V8KJS2</accession>